<dbReference type="WBParaSite" id="OFLC_0000432401-mRNA-1">
    <property type="protein sequence ID" value="OFLC_0000432401-mRNA-1"/>
    <property type="gene ID" value="OFLC_0000432401"/>
</dbReference>
<name>A0A183HA13_9BILA</name>
<accession>A0A183HA13</accession>
<evidence type="ECO:0000313" key="2">
    <source>
        <dbReference type="Proteomes" id="UP000267606"/>
    </source>
</evidence>
<reference evidence="3" key="1">
    <citation type="submission" date="2016-06" db="UniProtKB">
        <authorList>
            <consortium name="WormBaseParasite"/>
        </authorList>
    </citation>
    <scope>IDENTIFICATION</scope>
</reference>
<reference evidence="1 2" key="2">
    <citation type="submission" date="2018-11" db="EMBL/GenBank/DDBJ databases">
        <authorList>
            <consortium name="Pathogen Informatics"/>
        </authorList>
    </citation>
    <scope>NUCLEOTIDE SEQUENCE [LARGE SCALE GENOMIC DNA]</scope>
</reference>
<gene>
    <name evidence="1" type="ORF">OFLC_LOCUS4325</name>
</gene>
<keyword evidence="2" id="KW-1185">Reference proteome</keyword>
<organism evidence="3">
    <name type="scientific">Onchocerca flexuosa</name>
    <dbReference type="NCBI Taxonomy" id="387005"/>
    <lineage>
        <taxon>Eukaryota</taxon>
        <taxon>Metazoa</taxon>
        <taxon>Ecdysozoa</taxon>
        <taxon>Nematoda</taxon>
        <taxon>Chromadorea</taxon>
        <taxon>Rhabditida</taxon>
        <taxon>Spirurina</taxon>
        <taxon>Spiruromorpha</taxon>
        <taxon>Filarioidea</taxon>
        <taxon>Onchocercidae</taxon>
        <taxon>Onchocerca</taxon>
    </lineage>
</organism>
<proteinExistence type="predicted"/>
<dbReference type="Proteomes" id="UP000267606">
    <property type="component" value="Unassembled WGS sequence"/>
</dbReference>
<evidence type="ECO:0000313" key="3">
    <source>
        <dbReference type="WBParaSite" id="OFLC_0000432401-mRNA-1"/>
    </source>
</evidence>
<sequence length="73" mass="8367">MNTFNCATNSNDGHRLDLTQYYLANASNPQHNPIYNQQLPQLNPFNIFITIITFSNIVVKSVRSLPPYDIILE</sequence>
<dbReference type="EMBL" id="UZAJ01003234">
    <property type="protein sequence ID" value="VDO39636.1"/>
    <property type="molecule type" value="Genomic_DNA"/>
</dbReference>
<evidence type="ECO:0000313" key="1">
    <source>
        <dbReference type="EMBL" id="VDO39636.1"/>
    </source>
</evidence>
<protein>
    <submittedName>
        <fullName evidence="1 3">Uncharacterized protein</fullName>
    </submittedName>
</protein>
<dbReference type="AlphaFoldDB" id="A0A183HA13"/>